<reference evidence="1" key="2">
    <citation type="journal article" date="2015" name="Data Brief">
        <title>Shoot transcriptome of the giant reed, Arundo donax.</title>
        <authorList>
            <person name="Barrero R.A."/>
            <person name="Guerrero F.D."/>
            <person name="Moolhuijzen P."/>
            <person name="Goolsby J.A."/>
            <person name="Tidwell J."/>
            <person name="Bellgard S.E."/>
            <person name="Bellgard M.I."/>
        </authorList>
    </citation>
    <scope>NUCLEOTIDE SEQUENCE</scope>
    <source>
        <tissue evidence="1">Shoot tissue taken approximately 20 cm above the soil surface</tissue>
    </source>
</reference>
<evidence type="ECO:0000313" key="1">
    <source>
        <dbReference type="EMBL" id="JAD30099.1"/>
    </source>
</evidence>
<accession>A0A0A8YST1</accession>
<name>A0A0A8YST1_ARUDO</name>
<proteinExistence type="predicted"/>
<sequence length="67" mass="7548">MLIEKLLNSVAPVFLKIDSQFRFPSHLVLDMSVGRISCNLVLDMSVGRISCKLHEGTAWIAFHHVIL</sequence>
<dbReference type="AlphaFoldDB" id="A0A0A8YST1"/>
<organism evidence="1">
    <name type="scientific">Arundo donax</name>
    <name type="common">Giant reed</name>
    <name type="synonym">Donax arundinaceus</name>
    <dbReference type="NCBI Taxonomy" id="35708"/>
    <lineage>
        <taxon>Eukaryota</taxon>
        <taxon>Viridiplantae</taxon>
        <taxon>Streptophyta</taxon>
        <taxon>Embryophyta</taxon>
        <taxon>Tracheophyta</taxon>
        <taxon>Spermatophyta</taxon>
        <taxon>Magnoliopsida</taxon>
        <taxon>Liliopsida</taxon>
        <taxon>Poales</taxon>
        <taxon>Poaceae</taxon>
        <taxon>PACMAD clade</taxon>
        <taxon>Arundinoideae</taxon>
        <taxon>Arundineae</taxon>
        <taxon>Arundo</taxon>
    </lineage>
</organism>
<protein>
    <submittedName>
        <fullName evidence="1">Uncharacterized protein</fullName>
    </submittedName>
</protein>
<reference evidence="1" key="1">
    <citation type="submission" date="2014-09" db="EMBL/GenBank/DDBJ databases">
        <authorList>
            <person name="Magalhaes I.L.F."/>
            <person name="Oliveira U."/>
            <person name="Santos F.R."/>
            <person name="Vidigal T.H.D.A."/>
            <person name="Brescovit A.D."/>
            <person name="Santos A.J."/>
        </authorList>
    </citation>
    <scope>NUCLEOTIDE SEQUENCE</scope>
    <source>
        <tissue evidence="1">Shoot tissue taken approximately 20 cm above the soil surface</tissue>
    </source>
</reference>
<dbReference type="EMBL" id="GBRH01267796">
    <property type="protein sequence ID" value="JAD30099.1"/>
    <property type="molecule type" value="Transcribed_RNA"/>
</dbReference>